<dbReference type="GO" id="GO:0050660">
    <property type="term" value="F:flavin adenine dinucleotide binding"/>
    <property type="evidence" value="ECO:0007669"/>
    <property type="project" value="TreeGrafter"/>
</dbReference>
<dbReference type="AlphaFoldDB" id="A0A963YZ35"/>
<feature type="domain" description="Thiamine pyrophosphate enzyme N-terminal TPP-binding" evidence="4">
    <location>
        <begin position="1"/>
        <end position="106"/>
    </location>
</feature>
<protein>
    <submittedName>
        <fullName evidence="5">Acetolactate synthase large subunit</fullName>
    </submittedName>
</protein>
<dbReference type="PANTHER" id="PTHR18968:SF86">
    <property type="entry name" value="ACETOLACTATE SYNTHASE LARGE SUBUNIT ILVX-RELATED"/>
    <property type="match status" value="1"/>
</dbReference>
<dbReference type="InterPro" id="IPR045229">
    <property type="entry name" value="TPP_enz"/>
</dbReference>
<comment type="caution">
    <text evidence="5">The sequence shown here is derived from an EMBL/GenBank/DDBJ whole genome shotgun (WGS) entry which is preliminary data.</text>
</comment>
<reference evidence="5 6" key="1">
    <citation type="journal article" date="2021" name="Microorganisms">
        <title>Acidisoma silvae sp. nov. and Acidisomacellulosilytica sp. nov., Two Acidophilic Bacteria Isolated from Decaying Wood, Hydrolyzing Cellulose and Producing Poly-3-hydroxybutyrate.</title>
        <authorList>
            <person name="Mieszkin S."/>
            <person name="Pouder E."/>
            <person name="Uroz S."/>
            <person name="Simon-Colin C."/>
            <person name="Alain K."/>
        </authorList>
    </citation>
    <scope>NUCLEOTIDE SEQUENCE [LARGE SCALE GENOMIC DNA]</scope>
    <source>
        <strain evidence="5 6">HW T5.17</strain>
    </source>
</reference>
<comment type="similarity">
    <text evidence="1">Belongs to the TPP enzyme family.</text>
</comment>
<gene>
    <name evidence="5" type="ORF">ACELLULO517_01240</name>
</gene>
<dbReference type="EMBL" id="JAESVA010000001">
    <property type="protein sequence ID" value="MCB8878840.1"/>
    <property type="molecule type" value="Genomic_DNA"/>
</dbReference>
<dbReference type="GO" id="GO:0003984">
    <property type="term" value="F:acetolactate synthase activity"/>
    <property type="evidence" value="ECO:0007669"/>
    <property type="project" value="TreeGrafter"/>
</dbReference>
<accession>A0A963YZ35</accession>
<dbReference type="NCBIfam" id="NF005760">
    <property type="entry name" value="PRK07586.1"/>
    <property type="match status" value="1"/>
</dbReference>
<dbReference type="GO" id="GO:0030976">
    <property type="term" value="F:thiamine pyrophosphate binding"/>
    <property type="evidence" value="ECO:0007669"/>
    <property type="project" value="InterPro"/>
</dbReference>
<keyword evidence="6" id="KW-1185">Reference proteome</keyword>
<evidence type="ECO:0000313" key="6">
    <source>
        <dbReference type="Proteomes" id="UP000721844"/>
    </source>
</evidence>
<dbReference type="PANTHER" id="PTHR18968">
    <property type="entry name" value="THIAMINE PYROPHOSPHATE ENZYMES"/>
    <property type="match status" value="1"/>
</dbReference>
<name>A0A963YZ35_9PROT</name>
<evidence type="ECO:0000313" key="5">
    <source>
        <dbReference type="EMBL" id="MCB8878840.1"/>
    </source>
</evidence>
<dbReference type="CDD" id="cd02002">
    <property type="entry name" value="TPP_BFDC"/>
    <property type="match status" value="1"/>
</dbReference>
<evidence type="ECO:0000256" key="2">
    <source>
        <dbReference type="ARBA" id="ARBA00023052"/>
    </source>
</evidence>
<dbReference type="Proteomes" id="UP000721844">
    <property type="component" value="Unassembled WGS sequence"/>
</dbReference>
<dbReference type="InterPro" id="IPR012001">
    <property type="entry name" value="Thiamin_PyroP_enz_TPP-bd_dom"/>
</dbReference>
<dbReference type="GO" id="GO:0044281">
    <property type="term" value="P:small molecule metabolic process"/>
    <property type="evidence" value="ECO:0007669"/>
    <property type="project" value="UniProtKB-ARBA"/>
</dbReference>
<dbReference type="SUPFAM" id="SSF52518">
    <property type="entry name" value="Thiamin diphosphate-binding fold (THDP-binding)"/>
    <property type="match status" value="2"/>
</dbReference>
<sequence length="513" mass="53490">MNGAQSLVQTLINGGVEICFANPGTSEMHFVGALDQNPGMRAVLGLFEGVVTGAADGYARMAGKPAATLLHLGPGLGNGLANLHNARKAASPVVNIIGDHATVHQPYDAPLTSDVVAFAQPVSHWVHCSRNARDVAADAARAIQAAKAAPGQIASLILPADTAWNEAERAYPALPVHGPAEVGALAIRQSVAALRGGRVTFLLRGDALRGRGLAAAGRIAAATGARLVCDTFAPRIERGAGRPIVERLPYRPTPAIEFLRGTETLILVGTQAPVAFFAYPGLPSELTPPGCTPLVLAQPHEDGASALEAVAEAIGATQAMVAAKLRRPEAPLGDTVLTNEAIMRIVGQFMPEETIISDESLTAGFPFYRLLDEAPPCDYLQLSGGSIGNGIPMATGAAIACPDRQVLSLQGDGSAMYTVQALWTQARERLNVVTVIYANRAYAVLREELASVGAVEGEKAFSLLELKNPSLDWVQLANGMGVEAVRVDTCRGMAAAFQAGMKATGPFLIEALV</sequence>
<evidence type="ECO:0000256" key="1">
    <source>
        <dbReference type="ARBA" id="ARBA00007812"/>
    </source>
</evidence>
<evidence type="ECO:0000259" key="3">
    <source>
        <dbReference type="Pfam" id="PF02775"/>
    </source>
</evidence>
<organism evidence="5 6">
    <name type="scientific">Acidisoma cellulosilyticum</name>
    <dbReference type="NCBI Taxonomy" id="2802395"/>
    <lineage>
        <taxon>Bacteria</taxon>
        <taxon>Pseudomonadati</taxon>
        <taxon>Pseudomonadota</taxon>
        <taxon>Alphaproteobacteria</taxon>
        <taxon>Acetobacterales</taxon>
        <taxon>Acidocellaceae</taxon>
        <taxon>Acidisoma</taxon>
    </lineage>
</organism>
<keyword evidence="2" id="KW-0786">Thiamine pyrophosphate</keyword>
<proteinExistence type="inferred from homology"/>
<dbReference type="CDD" id="cd07035">
    <property type="entry name" value="TPP_PYR_POX_like"/>
    <property type="match status" value="1"/>
</dbReference>
<feature type="domain" description="Thiamine pyrophosphate enzyme TPP-binding" evidence="3">
    <location>
        <begin position="384"/>
        <end position="510"/>
    </location>
</feature>
<dbReference type="Pfam" id="PF02776">
    <property type="entry name" value="TPP_enzyme_N"/>
    <property type="match status" value="1"/>
</dbReference>
<dbReference type="InterPro" id="IPR011766">
    <property type="entry name" value="TPP_enzyme_TPP-bd"/>
</dbReference>
<dbReference type="InterPro" id="IPR029061">
    <property type="entry name" value="THDP-binding"/>
</dbReference>
<dbReference type="Gene3D" id="3.40.50.970">
    <property type="match status" value="2"/>
</dbReference>
<dbReference type="Pfam" id="PF02775">
    <property type="entry name" value="TPP_enzyme_C"/>
    <property type="match status" value="1"/>
</dbReference>
<evidence type="ECO:0000259" key="4">
    <source>
        <dbReference type="Pfam" id="PF02776"/>
    </source>
</evidence>